<comment type="caution">
    <text evidence="2">The sequence shown here is derived from an EMBL/GenBank/DDBJ whole genome shotgun (WGS) entry which is preliminary data.</text>
</comment>
<reference evidence="2 3" key="2">
    <citation type="submission" date="2018-01" db="EMBL/GenBank/DDBJ databases">
        <title>Genomic study of Klebsiella pneumoniae.</title>
        <authorList>
            <person name="Yang Y."/>
            <person name="Bicalho R."/>
        </authorList>
    </citation>
    <scope>NUCLEOTIDE SEQUENCE [LARGE SCALE GENOMIC DNA]</scope>
    <source>
        <strain evidence="2 3">A5</strain>
    </source>
</reference>
<name>A0A2N5A7Y6_KLEVA</name>
<dbReference type="InterPro" id="IPR013587">
    <property type="entry name" value="Nitrate/nitrite_sensing"/>
</dbReference>
<gene>
    <name evidence="2" type="ORF">CWM98_28375</name>
</gene>
<feature type="domain" description="Nitrate/nitrite sensing protein" evidence="1">
    <location>
        <begin position="41"/>
        <end position="84"/>
    </location>
</feature>
<evidence type="ECO:0000313" key="2">
    <source>
        <dbReference type="EMBL" id="PLP40021.1"/>
    </source>
</evidence>
<dbReference type="EMBL" id="PICB01002000">
    <property type="protein sequence ID" value="PLP40021.1"/>
    <property type="molecule type" value="Genomic_DNA"/>
</dbReference>
<dbReference type="Proteomes" id="UP000234473">
    <property type="component" value="Unassembled WGS sequence"/>
</dbReference>
<dbReference type="Pfam" id="PF08376">
    <property type="entry name" value="NIT"/>
    <property type="match status" value="1"/>
</dbReference>
<sequence length="100" mass="11017">MNNTTGHAHDETAWLQLARRLQKQQLQQLSQLGELASQLSALVHMLQCERGASNIFLCSGGQLYAAECRAGVALVDERLALFYASLERARTVAGSALCWR</sequence>
<evidence type="ECO:0000259" key="1">
    <source>
        <dbReference type="Pfam" id="PF08376"/>
    </source>
</evidence>
<dbReference type="AlphaFoldDB" id="A0A2N5A7Y6"/>
<reference evidence="2 3" key="1">
    <citation type="submission" date="2017-11" db="EMBL/GenBank/DDBJ databases">
        <authorList>
            <person name="Han C.G."/>
        </authorList>
    </citation>
    <scope>NUCLEOTIDE SEQUENCE [LARGE SCALE GENOMIC DNA]</scope>
    <source>
        <strain evidence="2 3">A5</strain>
    </source>
</reference>
<organism evidence="2 3">
    <name type="scientific">Klebsiella variicola</name>
    <dbReference type="NCBI Taxonomy" id="244366"/>
    <lineage>
        <taxon>Bacteria</taxon>
        <taxon>Pseudomonadati</taxon>
        <taxon>Pseudomonadota</taxon>
        <taxon>Gammaproteobacteria</taxon>
        <taxon>Enterobacterales</taxon>
        <taxon>Enterobacteriaceae</taxon>
        <taxon>Klebsiella/Raoultella group</taxon>
        <taxon>Klebsiella</taxon>
        <taxon>Klebsiella pneumoniae complex</taxon>
    </lineage>
</organism>
<accession>A0A2N5A7Y6</accession>
<evidence type="ECO:0000313" key="3">
    <source>
        <dbReference type="Proteomes" id="UP000234473"/>
    </source>
</evidence>
<feature type="non-terminal residue" evidence="2">
    <location>
        <position position="100"/>
    </location>
</feature>
<proteinExistence type="predicted"/>
<protein>
    <submittedName>
        <fullName evidence="2">Transcriptional regulator</fullName>
    </submittedName>
</protein>